<dbReference type="HOGENOM" id="CLU_2513293_0_0_1"/>
<gene>
    <name evidence="1" type="ORF">PAXRUDRAFT_330502</name>
</gene>
<accession>A0A0D0EAA3</accession>
<evidence type="ECO:0000313" key="1">
    <source>
        <dbReference type="EMBL" id="KIL00160.1"/>
    </source>
</evidence>
<evidence type="ECO:0000313" key="2">
    <source>
        <dbReference type="Proteomes" id="UP000054538"/>
    </source>
</evidence>
<proteinExistence type="predicted"/>
<dbReference type="Proteomes" id="UP000054538">
    <property type="component" value="Unassembled WGS sequence"/>
</dbReference>
<name>A0A0D0EAA3_9AGAM</name>
<dbReference type="AlphaFoldDB" id="A0A0D0EAA3"/>
<dbReference type="InParanoid" id="A0A0D0EAA3"/>
<reference evidence="1 2" key="1">
    <citation type="submission" date="2014-04" db="EMBL/GenBank/DDBJ databases">
        <authorList>
            <consortium name="DOE Joint Genome Institute"/>
            <person name="Kuo A."/>
            <person name="Kohler A."/>
            <person name="Jargeat P."/>
            <person name="Nagy L.G."/>
            <person name="Floudas D."/>
            <person name="Copeland A."/>
            <person name="Barry K.W."/>
            <person name="Cichocki N."/>
            <person name="Veneault-Fourrey C."/>
            <person name="LaButti K."/>
            <person name="Lindquist E.A."/>
            <person name="Lipzen A."/>
            <person name="Lundell T."/>
            <person name="Morin E."/>
            <person name="Murat C."/>
            <person name="Sun H."/>
            <person name="Tunlid A."/>
            <person name="Henrissat B."/>
            <person name="Grigoriev I.V."/>
            <person name="Hibbett D.S."/>
            <person name="Martin F."/>
            <person name="Nordberg H.P."/>
            <person name="Cantor M.N."/>
            <person name="Hua S.X."/>
        </authorList>
    </citation>
    <scope>NUCLEOTIDE SEQUENCE [LARGE SCALE GENOMIC DNA]</scope>
    <source>
        <strain evidence="1 2">Ve08.2h10</strain>
    </source>
</reference>
<dbReference type="EMBL" id="KN824840">
    <property type="protein sequence ID" value="KIL00160.1"/>
    <property type="molecule type" value="Genomic_DNA"/>
</dbReference>
<keyword evidence="2" id="KW-1185">Reference proteome</keyword>
<protein>
    <submittedName>
        <fullName evidence="1">Unplaced genomic scaffold scaffold_18, whole genome shotgun sequence</fullName>
    </submittedName>
</protein>
<reference evidence="2" key="2">
    <citation type="submission" date="2015-01" db="EMBL/GenBank/DDBJ databases">
        <title>Evolutionary Origins and Diversification of the Mycorrhizal Mutualists.</title>
        <authorList>
            <consortium name="DOE Joint Genome Institute"/>
            <consortium name="Mycorrhizal Genomics Consortium"/>
            <person name="Kohler A."/>
            <person name="Kuo A."/>
            <person name="Nagy L.G."/>
            <person name="Floudas D."/>
            <person name="Copeland A."/>
            <person name="Barry K.W."/>
            <person name="Cichocki N."/>
            <person name="Veneault-Fourrey C."/>
            <person name="LaButti K."/>
            <person name="Lindquist E.A."/>
            <person name="Lipzen A."/>
            <person name="Lundell T."/>
            <person name="Morin E."/>
            <person name="Murat C."/>
            <person name="Riley R."/>
            <person name="Ohm R."/>
            <person name="Sun H."/>
            <person name="Tunlid A."/>
            <person name="Henrissat B."/>
            <person name="Grigoriev I.V."/>
            <person name="Hibbett D.S."/>
            <person name="Martin F."/>
        </authorList>
    </citation>
    <scope>NUCLEOTIDE SEQUENCE [LARGE SCALE GENOMIC DNA]</scope>
    <source>
        <strain evidence="2">Ve08.2h10</strain>
    </source>
</reference>
<sequence length="85" mass="9191">MLESLGNLRPCLGQLTRLEPLDHHHHQQYHGNASQVQWTCTAWICLETKNALNDANPAAIVIPMGNSVEAVCAAFHSDPAAATSC</sequence>
<organism evidence="1 2">
    <name type="scientific">Paxillus rubicundulus Ve08.2h10</name>
    <dbReference type="NCBI Taxonomy" id="930991"/>
    <lineage>
        <taxon>Eukaryota</taxon>
        <taxon>Fungi</taxon>
        <taxon>Dikarya</taxon>
        <taxon>Basidiomycota</taxon>
        <taxon>Agaricomycotina</taxon>
        <taxon>Agaricomycetes</taxon>
        <taxon>Agaricomycetidae</taxon>
        <taxon>Boletales</taxon>
        <taxon>Paxilineae</taxon>
        <taxon>Paxillaceae</taxon>
        <taxon>Paxillus</taxon>
    </lineage>
</organism>